<dbReference type="OrthoDB" id="19679at2759"/>
<evidence type="ECO:0000256" key="2">
    <source>
        <dbReference type="SAM" id="MobiDB-lite"/>
    </source>
</evidence>
<comment type="caution">
    <text evidence="3">The sequence shown here is derived from an EMBL/GenBank/DDBJ whole genome shotgun (WGS) entry which is preliminary data.</text>
</comment>
<feature type="region of interest" description="Disordered" evidence="2">
    <location>
        <begin position="732"/>
        <end position="756"/>
    </location>
</feature>
<dbReference type="Proteomes" id="UP000186817">
    <property type="component" value="Unassembled WGS sequence"/>
</dbReference>
<evidence type="ECO:0000313" key="4">
    <source>
        <dbReference type="Proteomes" id="UP000186817"/>
    </source>
</evidence>
<dbReference type="Pfam" id="PF14769">
    <property type="entry name" value="CLAMP"/>
    <property type="match status" value="1"/>
</dbReference>
<dbReference type="InterPro" id="IPR019148">
    <property type="entry name" value="Nuclear_protein_DGCR14_ESS-2"/>
</dbReference>
<gene>
    <name evidence="3" type="primary">Gm166</name>
    <name evidence="3" type="ORF">AK812_SmicGene17104</name>
</gene>
<dbReference type="InterPro" id="IPR032727">
    <property type="entry name" value="CLAMP"/>
</dbReference>
<reference evidence="3 4" key="1">
    <citation type="submission" date="2016-02" db="EMBL/GenBank/DDBJ databases">
        <title>Genome analysis of coral dinoflagellate symbionts highlights evolutionary adaptations to a symbiotic lifestyle.</title>
        <authorList>
            <person name="Aranda M."/>
            <person name="Li Y."/>
            <person name="Liew Y.J."/>
            <person name="Baumgarten S."/>
            <person name="Simakov O."/>
            <person name="Wilson M."/>
            <person name="Piel J."/>
            <person name="Ashoor H."/>
            <person name="Bougouffa S."/>
            <person name="Bajic V.B."/>
            <person name="Ryu T."/>
            <person name="Ravasi T."/>
            <person name="Bayer T."/>
            <person name="Micklem G."/>
            <person name="Kim H."/>
            <person name="Bhak J."/>
            <person name="Lajeunesse T.C."/>
            <person name="Voolstra C.R."/>
        </authorList>
    </citation>
    <scope>NUCLEOTIDE SEQUENCE [LARGE SCALE GENOMIC DNA]</scope>
    <source>
        <strain evidence="3 4">CCMP2467</strain>
    </source>
</reference>
<protein>
    <submittedName>
        <fullName evidence="3">Coiled-coil domain-containing protein C16orf93-like</fullName>
    </submittedName>
</protein>
<dbReference type="Pfam" id="PF09751">
    <property type="entry name" value="Es2"/>
    <property type="match status" value="1"/>
</dbReference>
<dbReference type="PANTHER" id="PTHR28457">
    <property type="entry name" value="COILED-COIL DOMAIN-CONTAINING PROTEIN 189"/>
    <property type="match status" value="1"/>
</dbReference>
<feature type="coiled-coil region" evidence="1">
    <location>
        <begin position="527"/>
        <end position="557"/>
    </location>
</feature>
<evidence type="ECO:0000313" key="3">
    <source>
        <dbReference type="EMBL" id="OLQ00274.1"/>
    </source>
</evidence>
<feature type="region of interest" description="Disordered" evidence="2">
    <location>
        <begin position="333"/>
        <end position="360"/>
    </location>
</feature>
<dbReference type="EMBL" id="LSRX01000333">
    <property type="protein sequence ID" value="OLQ00274.1"/>
    <property type="molecule type" value="Genomic_DNA"/>
</dbReference>
<feature type="compositionally biased region" description="Acidic residues" evidence="2">
    <location>
        <begin position="732"/>
        <end position="745"/>
    </location>
</feature>
<name>A0A1Q9DYK7_SYMMI</name>
<dbReference type="AlphaFoldDB" id="A0A1Q9DYK7"/>
<evidence type="ECO:0000256" key="1">
    <source>
        <dbReference type="SAM" id="Coils"/>
    </source>
</evidence>
<proteinExistence type="predicted"/>
<organism evidence="3 4">
    <name type="scientific">Symbiodinium microadriaticum</name>
    <name type="common">Dinoflagellate</name>
    <name type="synonym">Zooxanthella microadriatica</name>
    <dbReference type="NCBI Taxonomy" id="2951"/>
    <lineage>
        <taxon>Eukaryota</taxon>
        <taxon>Sar</taxon>
        <taxon>Alveolata</taxon>
        <taxon>Dinophyceae</taxon>
        <taxon>Suessiales</taxon>
        <taxon>Symbiodiniaceae</taxon>
        <taxon>Symbiodinium</taxon>
    </lineage>
</organism>
<accession>A0A1Q9DYK7</accession>
<keyword evidence="4" id="KW-1185">Reference proteome</keyword>
<dbReference type="PANTHER" id="PTHR28457:SF1">
    <property type="entry name" value="CILIA- AND FLAGELLA-ASSOCIATED PROTEIN 119"/>
    <property type="match status" value="1"/>
</dbReference>
<keyword evidence="1" id="KW-0175">Coiled coil</keyword>
<sequence>MAILGQRSRSFPPEKISTLLSIMKIVLEDAVRLRLDPEDAFGLFQEWLLKHAVERPPRSVGIFSFDDVTSIVEYAANSFFRHYRLYMYAFTTKCDVFLRVGEPLGGAMPPLRDPVPVTLDCEVDPATQPELAHIFRPSEQETAEAEMRRIRSKQEPEDEKAALIKQRVEEGVKKLMEQFEEKLRAQDEKFQASHSLINPRLVPLLSTEAWPSGWPKWRRLKHVLEEIVDVAAIIAQQTQPAAVSRKGEILREATKPAESSSKPLVEVRNPYPPNAVPARSLEEEDYVEAVSALIERDFFPDLPHLRARHELMQARLRGDNALARALEKKLLEMPRPTPKGTPHMVQVTPAPSAAEGGGETLRARRSVARRHYRSGTVVPWKLRQVLLSHHATSHLQRRRLQEMGRGRGANRPFKAEVGNGFNVWRGAWSPAQQAPWQQGPQRQQQGSIPGYMSVQLEADTTSLGSQGRSLVPVEDGDSSLVPTVQSALNQTRKAEGKVLKLRRSLVERSAKFKEWEAKMMASYQRERLKFAKDTERLQREVAEAEQEQTEARAALRAMAYSDMGGSRDKERDVDMPPVENVFAAWASAEERGNMDVLQRALAADVTPTRSAPAIPRTPPAAADPYLMAGTPVAPPGLPAPGTFLQAPVPPHSAPTEAPALRGVPLEYPADPNANYGPSPTLQDKLKRRRAMEPFGGGVASKAAGSGPDLATLTLAEAQAALARGRRIRIVEDDGDEEVDVEEELEHADAVASENPA</sequence>